<dbReference type="Proteomes" id="UP000464378">
    <property type="component" value="Chromosome"/>
</dbReference>
<evidence type="ECO:0000313" key="9">
    <source>
        <dbReference type="EMBL" id="VIP00851.1"/>
    </source>
</evidence>
<dbReference type="Gene3D" id="1.20.1250.20">
    <property type="entry name" value="MFS general substrate transporter like domains"/>
    <property type="match status" value="2"/>
</dbReference>
<feature type="region of interest" description="Disordered" evidence="7">
    <location>
        <begin position="448"/>
        <end position="481"/>
    </location>
</feature>
<dbReference type="Pfam" id="PF03825">
    <property type="entry name" value="Nuc_H_symport"/>
    <property type="match status" value="2"/>
</dbReference>
<sequence>MDRSIRVRLSGMMFLHYLVMGAWVVPLAPYLMALPTDGGLLFTATQTSQIYSTLAIAGIVAPLFIGLLADRLFAAQRIMVVMNFIGCGLMATIAWWCASQQAELAELYHQKLQLAGINGDTLVSPAAGIASQLQRLHQDPELRARVDAIFRPLFGMLFAYAMINLTTTTLTNVVSLRNLERPREMFGKVRLVGTFGWVVSGLVVAMLLNPISNSPMLFACVLSIASGLYCLLLPHTPPAGKGTSIGEMLGLPALGMLRDRSFAVFLICACTLSMVQSFWVIYTNKFLTDIQAPKPTAVQTLAQWSEMLCMALMPLAFIRLGVKWMMVLGLLGWLLRNGLFATGSMPLSVVIGLPLHGLSYCFFYITAQLYIDRMAPLHLRASAQAIFVFVSSGVGTLVGNVIASSIVQANTVGSVVNWTNVWLVPFLASAVILTVFLAFFRGEVPVSDSGHPHPPQPSDGPNSATKSSPGIEVTLSRVARR</sequence>
<accession>A0A6C2YHW1</accession>
<dbReference type="RefSeq" id="WP_162656016.1">
    <property type="nucleotide sequence ID" value="NZ_LR593887.1"/>
</dbReference>
<evidence type="ECO:0008006" key="11">
    <source>
        <dbReference type="Google" id="ProtNLM"/>
    </source>
</evidence>
<evidence type="ECO:0000256" key="3">
    <source>
        <dbReference type="ARBA" id="ARBA00022475"/>
    </source>
</evidence>
<keyword evidence="5 8" id="KW-1133">Transmembrane helix</keyword>
<dbReference type="InParanoid" id="A0A6C2YHW1"/>
<keyword evidence="10" id="KW-1185">Reference proteome</keyword>
<name>A0A6C2YHW1_9BACT</name>
<dbReference type="InterPro" id="IPR004740">
    <property type="entry name" value="Nuc_H_symport"/>
</dbReference>
<evidence type="ECO:0000256" key="5">
    <source>
        <dbReference type="ARBA" id="ARBA00022989"/>
    </source>
</evidence>
<feature type="transmembrane region" description="Helical" evidence="8">
    <location>
        <begin position="189"/>
        <end position="208"/>
    </location>
</feature>
<dbReference type="InterPro" id="IPR036259">
    <property type="entry name" value="MFS_trans_sf"/>
</dbReference>
<feature type="transmembrane region" description="Helical" evidence="8">
    <location>
        <begin position="422"/>
        <end position="440"/>
    </location>
</feature>
<feature type="transmembrane region" description="Helical" evidence="8">
    <location>
        <begin position="157"/>
        <end position="177"/>
    </location>
</feature>
<dbReference type="PANTHER" id="PTHR23522:SF4">
    <property type="entry name" value="NUCLEOSIDE PERMEASE NUPG-RELATED"/>
    <property type="match status" value="1"/>
</dbReference>
<organism evidence="9">
    <name type="scientific">Tuwongella immobilis</name>
    <dbReference type="NCBI Taxonomy" id="692036"/>
    <lineage>
        <taxon>Bacteria</taxon>
        <taxon>Pseudomonadati</taxon>
        <taxon>Planctomycetota</taxon>
        <taxon>Planctomycetia</taxon>
        <taxon>Gemmatales</taxon>
        <taxon>Gemmataceae</taxon>
        <taxon>Tuwongella</taxon>
    </lineage>
</organism>
<feature type="transmembrane region" description="Helical" evidence="8">
    <location>
        <begin position="262"/>
        <end position="281"/>
    </location>
</feature>
<evidence type="ECO:0000256" key="8">
    <source>
        <dbReference type="SAM" id="Phobius"/>
    </source>
</evidence>
<protein>
    <recommendedName>
        <fullName evidence="11">Major facilitator superfamily (MFS) profile domain-containing protein</fullName>
    </recommendedName>
</protein>
<feature type="transmembrane region" description="Helical" evidence="8">
    <location>
        <begin position="12"/>
        <end position="30"/>
    </location>
</feature>
<feature type="transmembrane region" description="Helical" evidence="8">
    <location>
        <begin position="50"/>
        <end position="68"/>
    </location>
</feature>
<dbReference type="AlphaFoldDB" id="A0A6C2YHW1"/>
<comment type="subcellular location">
    <subcellularLocation>
        <location evidence="1">Cell membrane</location>
        <topology evidence="1">Multi-pass membrane protein</topology>
    </subcellularLocation>
</comment>
<dbReference type="GO" id="GO:0005886">
    <property type="term" value="C:plasma membrane"/>
    <property type="evidence" value="ECO:0007669"/>
    <property type="project" value="UniProtKB-SubCell"/>
</dbReference>
<feature type="transmembrane region" description="Helical" evidence="8">
    <location>
        <begin position="214"/>
        <end position="233"/>
    </location>
</feature>
<keyword evidence="4 8" id="KW-0812">Transmembrane</keyword>
<feature type="transmembrane region" description="Helical" evidence="8">
    <location>
        <begin position="383"/>
        <end position="402"/>
    </location>
</feature>
<gene>
    <name evidence="9" type="ORF">GMBLW1_31090</name>
</gene>
<dbReference type="GO" id="GO:0015212">
    <property type="term" value="F:cytidine transmembrane transporter activity"/>
    <property type="evidence" value="ECO:0007669"/>
    <property type="project" value="TreeGrafter"/>
</dbReference>
<keyword evidence="3" id="KW-1003">Cell membrane</keyword>
<reference evidence="9" key="1">
    <citation type="submission" date="2019-04" db="EMBL/GenBank/DDBJ databases">
        <authorList>
            <consortium name="Science for Life Laboratories"/>
        </authorList>
    </citation>
    <scope>NUCLEOTIDE SEQUENCE</scope>
    <source>
        <strain evidence="9">MBLW1</strain>
    </source>
</reference>
<evidence type="ECO:0000256" key="4">
    <source>
        <dbReference type="ARBA" id="ARBA00022692"/>
    </source>
</evidence>
<evidence type="ECO:0000313" key="10">
    <source>
        <dbReference type="Proteomes" id="UP000464378"/>
    </source>
</evidence>
<dbReference type="PANTHER" id="PTHR23522">
    <property type="entry name" value="BLL5896 PROTEIN"/>
    <property type="match status" value="1"/>
</dbReference>
<dbReference type="FunCoup" id="A0A6C2YHW1">
    <property type="interactions" value="50"/>
</dbReference>
<dbReference type="KEGG" id="tim:GMBLW1_31090"/>
<proteinExistence type="predicted"/>
<dbReference type="EMBL" id="LR586016">
    <property type="protein sequence ID" value="VIP00851.1"/>
    <property type="molecule type" value="Genomic_DNA"/>
</dbReference>
<dbReference type="EMBL" id="LR593887">
    <property type="protein sequence ID" value="VTR97120.1"/>
    <property type="molecule type" value="Genomic_DNA"/>
</dbReference>
<keyword evidence="2" id="KW-0813">Transport</keyword>
<evidence type="ECO:0000256" key="1">
    <source>
        <dbReference type="ARBA" id="ARBA00004651"/>
    </source>
</evidence>
<dbReference type="GO" id="GO:0015213">
    <property type="term" value="F:uridine transmembrane transporter activity"/>
    <property type="evidence" value="ECO:0007669"/>
    <property type="project" value="TreeGrafter"/>
</dbReference>
<feature type="transmembrane region" description="Helical" evidence="8">
    <location>
        <begin position="349"/>
        <end position="371"/>
    </location>
</feature>
<feature type="transmembrane region" description="Helical" evidence="8">
    <location>
        <begin position="80"/>
        <end position="98"/>
    </location>
</feature>
<feature type="compositionally biased region" description="Polar residues" evidence="7">
    <location>
        <begin position="459"/>
        <end position="468"/>
    </location>
</feature>
<evidence type="ECO:0000256" key="2">
    <source>
        <dbReference type="ARBA" id="ARBA00022448"/>
    </source>
</evidence>
<dbReference type="SUPFAM" id="SSF103473">
    <property type="entry name" value="MFS general substrate transporter"/>
    <property type="match status" value="1"/>
</dbReference>
<keyword evidence="6 8" id="KW-0472">Membrane</keyword>
<evidence type="ECO:0000256" key="7">
    <source>
        <dbReference type="SAM" id="MobiDB-lite"/>
    </source>
</evidence>
<evidence type="ECO:0000256" key="6">
    <source>
        <dbReference type="ARBA" id="ARBA00023136"/>
    </source>
</evidence>